<keyword evidence="1" id="KW-1133">Transmembrane helix</keyword>
<proteinExistence type="predicted"/>
<keyword evidence="3" id="KW-1185">Reference proteome</keyword>
<dbReference type="RefSeq" id="WP_213669055.1">
    <property type="nucleotide sequence ID" value="NZ_JAHCDA010000001.1"/>
</dbReference>
<evidence type="ECO:0000256" key="1">
    <source>
        <dbReference type="SAM" id="Phobius"/>
    </source>
</evidence>
<dbReference type="EMBL" id="JAHCDA010000001">
    <property type="protein sequence ID" value="MBS7810437.1"/>
    <property type="molecule type" value="Genomic_DNA"/>
</dbReference>
<comment type="caution">
    <text evidence="2">The sequence shown here is derived from an EMBL/GenBank/DDBJ whole genome shotgun (WGS) entry which is preliminary data.</text>
</comment>
<protein>
    <recommendedName>
        <fullName evidence="4">Ferrous iron transport protein B</fullName>
    </recommendedName>
</protein>
<feature type="transmembrane region" description="Helical" evidence="1">
    <location>
        <begin position="32"/>
        <end position="53"/>
    </location>
</feature>
<name>A0ABS5QAB7_9PROT</name>
<evidence type="ECO:0000313" key="3">
    <source>
        <dbReference type="Proteomes" id="UP000766336"/>
    </source>
</evidence>
<organism evidence="2 3">
    <name type="scientific">Roseococcus pinisoli</name>
    <dbReference type="NCBI Taxonomy" id="2835040"/>
    <lineage>
        <taxon>Bacteria</taxon>
        <taxon>Pseudomonadati</taxon>
        <taxon>Pseudomonadota</taxon>
        <taxon>Alphaproteobacteria</taxon>
        <taxon>Acetobacterales</taxon>
        <taxon>Roseomonadaceae</taxon>
        <taxon>Roseococcus</taxon>
    </lineage>
</organism>
<keyword evidence="1" id="KW-0812">Transmembrane</keyword>
<sequence>MATALAFLAWYIFAPQCAATLAVIRRETGSRGWAWFTFGYMLALAYAAAFVTFQTASFLGAG</sequence>
<dbReference type="InterPro" id="IPR050860">
    <property type="entry name" value="FeoB_GTPase"/>
</dbReference>
<dbReference type="Proteomes" id="UP000766336">
    <property type="component" value="Unassembled WGS sequence"/>
</dbReference>
<evidence type="ECO:0008006" key="4">
    <source>
        <dbReference type="Google" id="ProtNLM"/>
    </source>
</evidence>
<accession>A0ABS5QAB7</accession>
<dbReference type="PANTHER" id="PTHR43185">
    <property type="entry name" value="FERROUS IRON TRANSPORT PROTEIN B"/>
    <property type="match status" value="1"/>
</dbReference>
<evidence type="ECO:0000313" key="2">
    <source>
        <dbReference type="EMBL" id="MBS7810437.1"/>
    </source>
</evidence>
<reference evidence="2 3" key="1">
    <citation type="submission" date="2021-05" db="EMBL/GenBank/DDBJ databases">
        <title>Roseococcus sp. XZZS9, whole genome shotgun sequencing project.</title>
        <authorList>
            <person name="Zhao G."/>
            <person name="Shen L."/>
        </authorList>
    </citation>
    <scope>NUCLEOTIDE SEQUENCE [LARGE SCALE GENOMIC DNA]</scope>
    <source>
        <strain evidence="2 3">XZZS9</strain>
    </source>
</reference>
<gene>
    <name evidence="2" type="ORF">KHU32_05780</name>
</gene>
<keyword evidence="1" id="KW-0472">Membrane</keyword>
<dbReference type="PANTHER" id="PTHR43185:SF1">
    <property type="entry name" value="FE(2+) TRANSPORTER FEOB"/>
    <property type="match status" value="1"/>
</dbReference>